<evidence type="ECO:0000313" key="2">
    <source>
        <dbReference type="EMBL" id="JAQ16488.1"/>
    </source>
</evidence>
<evidence type="ECO:0000256" key="1">
    <source>
        <dbReference type="SAM" id="MobiDB-lite"/>
    </source>
</evidence>
<accession>A0A146M9Q9</accession>
<proteinExistence type="predicted"/>
<reference evidence="2" key="1">
    <citation type="journal article" date="2016" name="Gigascience">
        <title>De novo construction of an expanded transcriptome assembly for the western tarnished plant bug, Lygus hesperus.</title>
        <authorList>
            <person name="Tassone E.E."/>
            <person name="Geib S.M."/>
            <person name="Hall B."/>
            <person name="Fabrick J.A."/>
            <person name="Brent C.S."/>
            <person name="Hull J.J."/>
        </authorList>
    </citation>
    <scope>NUCLEOTIDE SEQUENCE</scope>
</reference>
<protein>
    <submittedName>
        <fullName evidence="2">Uncharacterized protein</fullName>
    </submittedName>
</protein>
<name>A0A146M9Q9_LYGHE</name>
<sequence length="116" mass="12884">MTSGKAHVDGSRNNRSSNSSSSQVTTARRGKTSKLCVPLQVLVLDEIEYARVTAKSVLTSLSLLSFARPMELALIFVSNQRDLIHVPGMLLQELPFTAYSVDQLKYIASFYFTQQL</sequence>
<gene>
    <name evidence="2" type="ORF">g.29466</name>
</gene>
<feature type="region of interest" description="Disordered" evidence="1">
    <location>
        <begin position="1"/>
        <end position="31"/>
    </location>
</feature>
<feature type="compositionally biased region" description="Low complexity" evidence="1">
    <location>
        <begin position="13"/>
        <end position="22"/>
    </location>
</feature>
<dbReference type="AlphaFoldDB" id="A0A146M9Q9"/>
<organism evidence="2">
    <name type="scientific">Lygus hesperus</name>
    <name type="common">Western plant bug</name>
    <dbReference type="NCBI Taxonomy" id="30085"/>
    <lineage>
        <taxon>Eukaryota</taxon>
        <taxon>Metazoa</taxon>
        <taxon>Ecdysozoa</taxon>
        <taxon>Arthropoda</taxon>
        <taxon>Hexapoda</taxon>
        <taxon>Insecta</taxon>
        <taxon>Pterygota</taxon>
        <taxon>Neoptera</taxon>
        <taxon>Paraneoptera</taxon>
        <taxon>Hemiptera</taxon>
        <taxon>Heteroptera</taxon>
        <taxon>Panheteroptera</taxon>
        <taxon>Cimicomorpha</taxon>
        <taxon>Miridae</taxon>
        <taxon>Mirini</taxon>
        <taxon>Lygus</taxon>
    </lineage>
</organism>
<feature type="compositionally biased region" description="Basic and acidic residues" evidence="1">
    <location>
        <begin position="1"/>
        <end position="12"/>
    </location>
</feature>
<dbReference type="EMBL" id="GDHC01002141">
    <property type="protein sequence ID" value="JAQ16488.1"/>
    <property type="molecule type" value="Transcribed_RNA"/>
</dbReference>